<dbReference type="PANTHER" id="PTHR30589">
    <property type="entry name" value="PROLIPOPROTEIN DIACYLGLYCERYL TRANSFERASE"/>
    <property type="match status" value="1"/>
</dbReference>
<keyword evidence="8" id="KW-0328">Glycosyltransferase</keyword>
<accession>A0A9Y2AKJ4</accession>
<dbReference type="KEGG" id="sgbi:P3F81_05010"/>
<evidence type="ECO:0000313" key="8">
    <source>
        <dbReference type="EMBL" id="WIW71662.1"/>
    </source>
</evidence>
<dbReference type="RefSeq" id="WP_147670786.1">
    <property type="nucleotide sequence ID" value="NZ_CP120678.1"/>
</dbReference>
<organism evidence="8 9">
    <name type="scientific">Selenobaculum gibii</name>
    <dbReference type="NCBI Taxonomy" id="3054208"/>
    <lineage>
        <taxon>Bacteria</taxon>
        <taxon>Bacillati</taxon>
        <taxon>Bacillota</taxon>
        <taxon>Negativicutes</taxon>
        <taxon>Selenomonadales</taxon>
        <taxon>Selenomonadaceae</taxon>
        <taxon>Selenobaculum</taxon>
    </lineage>
</organism>
<keyword evidence="2" id="KW-1003">Cell membrane</keyword>
<keyword evidence="3 8" id="KW-0808">Transferase</keyword>
<evidence type="ECO:0000256" key="3">
    <source>
        <dbReference type="ARBA" id="ARBA00022679"/>
    </source>
</evidence>
<dbReference type="Pfam" id="PF01790">
    <property type="entry name" value="LGT"/>
    <property type="match status" value="1"/>
</dbReference>
<evidence type="ECO:0000256" key="2">
    <source>
        <dbReference type="ARBA" id="ARBA00022475"/>
    </source>
</evidence>
<feature type="transmembrane region" description="Helical" evidence="7">
    <location>
        <begin position="171"/>
        <end position="191"/>
    </location>
</feature>
<feature type="transmembrane region" description="Helical" evidence="7">
    <location>
        <begin position="111"/>
        <end position="128"/>
    </location>
</feature>
<protein>
    <submittedName>
        <fullName evidence="8">Prolipoprotein diacylglyceryl transferase</fullName>
        <ecNumber evidence="8">2.4.99.-</ecNumber>
    </submittedName>
</protein>
<feature type="transmembrane region" description="Helical" evidence="7">
    <location>
        <begin position="234"/>
        <end position="252"/>
    </location>
</feature>
<evidence type="ECO:0000256" key="7">
    <source>
        <dbReference type="SAM" id="Phobius"/>
    </source>
</evidence>
<evidence type="ECO:0000256" key="1">
    <source>
        <dbReference type="ARBA" id="ARBA00007150"/>
    </source>
</evidence>
<feature type="transmembrane region" description="Helical" evidence="7">
    <location>
        <begin position="45"/>
        <end position="66"/>
    </location>
</feature>
<dbReference type="GO" id="GO:0005886">
    <property type="term" value="C:plasma membrane"/>
    <property type="evidence" value="ECO:0007669"/>
    <property type="project" value="InterPro"/>
</dbReference>
<dbReference type="AlphaFoldDB" id="A0A9Y2AKJ4"/>
<dbReference type="EMBL" id="CP120678">
    <property type="protein sequence ID" value="WIW71662.1"/>
    <property type="molecule type" value="Genomic_DNA"/>
</dbReference>
<dbReference type="PANTHER" id="PTHR30589:SF0">
    <property type="entry name" value="PHOSPHATIDYLGLYCEROL--PROLIPOPROTEIN DIACYLGLYCERYL TRANSFERASE"/>
    <property type="match status" value="1"/>
</dbReference>
<evidence type="ECO:0000256" key="6">
    <source>
        <dbReference type="ARBA" id="ARBA00023136"/>
    </source>
</evidence>
<feature type="transmembrane region" description="Helical" evidence="7">
    <location>
        <begin position="86"/>
        <end position="104"/>
    </location>
</feature>
<keyword evidence="9" id="KW-1185">Reference proteome</keyword>
<evidence type="ECO:0000256" key="4">
    <source>
        <dbReference type="ARBA" id="ARBA00022692"/>
    </source>
</evidence>
<comment type="similarity">
    <text evidence="1">Belongs to the Lgt family.</text>
</comment>
<dbReference type="GO" id="GO:0008961">
    <property type="term" value="F:phosphatidylglycerol-prolipoprotein diacylglyceryl transferase activity"/>
    <property type="evidence" value="ECO:0007669"/>
    <property type="project" value="InterPro"/>
</dbReference>
<dbReference type="EC" id="2.4.99.-" evidence="8"/>
<dbReference type="Proteomes" id="UP001243623">
    <property type="component" value="Chromosome"/>
</dbReference>
<keyword evidence="6 7" id="KW-0472">Membrane</keyword>
<evidence type="ECO:0000256" key="5">
    <source>
        <dbReference type="ARBA" id="ARBA00022989"/>
    </source>
</evidence>
<feature type="transmembrane region" description="Helical" evidence="7">
    <location>
        <begin position="198"/>
        <end position="222"/>
    </location>
</feature>
<evidence type="ECO:0000313" key="9">
    <source>
        <dbReference type="Proteomes" id="UP001243623"/>
    </source>
</evidence>
<dbReference type="GO" id="GO:0042158">
    <property type="term" value="P:lipoprotein biosynthetic process"/>
    <property type="evidence" value="ECO:0007669"/>
    <property type="project" value="InterPro"/>
</dbReference>
<gene>
    <name evidence="8" type="ORF">P3F81_05010</name>
</gene>
<feature type="transmembrane region" description="Helical" evidence="7">
    <location>
        <begin position="13"/>
        <end position="33"/>
    </location>
</feature>
<keyword evidence="4 7" id="KW-0812">Transmembrane</keyword>
<dbReference type="InterPro" id="IPR001640">
    <property type="entry name" value="Lgt"/>
</dbReference>
<keyword evidence="5 7" id="KW-1133">Transmembrane helix</keyword>
<sequence length="260" mass="29675">MEIVALSIGDLNIYCYGLIISISIIMGLFITYWQVKLRNEDFSPVIDVLILSIMLGIISARLVYVLRNWGLYEGQWIDIFQFTKGGFSIYGAFLGFLVVLYYYCKSKKISMLYWLDILIPGVIFGIAMDQFGHFAYQSVIGIPDTGKIAGYIEYAFRPSGFEQYEYFRPVALYQAVWQVVVFSGVCIFNSWQSKKKQFYTGVCFMLGISGAAMGRFVLGFLYISAHPGLHIEQIFSLFILVICIGFILKYSIDKKNTMSH</sequence>
<reference evidence="8" key="1">
    <citation type="submission" date="2023-03" db="EMBL/GenBank/DDBJ databases">
        <title>Selenobaculum gbiensis gen. nov. sp. nov., a new bacterium isolated from the gut microbiota of IBD patient.</title>
        <authorList>
            <person name="Yeo S."/>
            <person name="Park H."/>
            <person name="Huh C.S."/>
        </authorList>
    </citation>
    <scope>NUCLEOTIDE SEQUENCE</scope>
    <source>
        <strain evidence="8">ICN-92133</strain>
    </source>
</reference>
<name>A0A9Y2AKJ4_9FIRM</name>
<proteinExistence type="inferred from homology"/>